<organism evidence="1">
    <name type="scientific">Arundo donax</name>
    <name type="common">Giant reed</name>
    <name type="synonym">Donax arundinaceus</name>
    <dbReference type="NCBI Taxonomy" id="35708"/>
    <lineage>
        <taxon>Eukaryota</taxon>
        <taxon>Viridiplantae</taxon>
        <taxon>Streptophyta</taxon>
        <taxon>Embryophyta</taxon>
        <taxon>Tracheophyta</taxon>
        <taxon>Spermatophyta</taxon>
        <taxon>Magnoliopsida</taxon>
        <taxon>Liliopsida</taxon>
        <taxon>Poales</taxon>
        <taxon>Poaceae</taxon>
        <taxon>PACMAD clade</taxon>
        <taxon>Arundinoideae</taxon>
        <taxon>Arundineae</taxon>
        <taxon>Arundo</taxon>
    </lineage>
</organism>
<accession>A0A0A9BLR8</accession>
<name>A0A0A9BLR8_ARUDO</name>
<dbReference type="AlphaFoldDB" id="A0A0A9BLR8"/>
<reference evidence="1" key="1">
    <citation type="submission" date="2014-09" db="EMBL/GenBank/DDBJ databases">
        <authorList>
            <person name="Magalhaes I.L.F."/>
            <person name="Oliveira U."/>
            <person name="Santos F.R."/>
            <person name="Vidigal T.H.D.A."/>
            <person name="Brescovit A.D."/>
            <person name="Santos A.J."/>
        </authorList>
    </citation>
    <scope>NUCLEOTIDE SEQUENCE</scope>
    <source>
        <tissue evidence="1">Shoot tissue taken approximately 20 cm above the soil surface</tissue>
    </source>
</reference>
<dbReference type="EMBL" id="GBRH01232971">
    <property type="protein sequence ID" value="JAD64924.1"/>
    <property type="molecule type" value="Transcribed_RNA"/>
</dbReference>
<protein>
    <submittedName>
        <fullName evidence="1">Uncharacterized protein</fullName>
    </submittedName>
</protein>
<evidence type="ECO:0000313" key="1">
    <source>
        <dbReference type="EMBL" id="JAD64924.1"/>
    </source>
</evidence>
<reference evidence="1" key="2">
    <citation type="journal article" date="2015" name="Data Brief">
        <title>Shoot transcriptome of the giant reed, Arundo donax.</title>
        <authorList>
            <person name="Barrero R.A."/>
            <person name="Guerrero F.D."/>
            <person name="Moolhuijzen P."/>
            <person name="Goolsby J.A."/>
            <person name="Tidwell J."/>
            <person name="Bellgard S.E."/>
            <person name="Bellgard M.I."/>
        </authorList>
    </citation>
    <scope>NUCLEOTIDE SEQUENCE</scope>
    <source>
        <tissue evidence="1">Shoot tissue taken approximately 20 cm above the soil surface</tissue>
    </source>
</reference>
<sequence>MKFCSALIPLKKNCIFLMFWTFFFNYH</sequence>
<proteinExistence type="predicted"/>